<evidence type="ECO:0000259" key="1">
    <source>
        <dbReference type="PROSITE" id="PS51704"/>
    </source>
</evidence>
<name>A0A7Y2E6N0_UNCEI</name>
<accession>A0A7Y2E6N0</accession>
<reference evidence="2 3" key="1">
    <citation type="submission" date="2020-03" db="EMBL/GenBank/DDBJ databases">
        <title>Metabolic flexibility allows generalist bacteria to become dominant in a frequently disturbed ecosystem.</title>
        <authorList>
            <person name="Chen Y.-J."/>
            <person name="Leung P.M."/>
            <person name="Bay S.K."/>
            <person name="Hugenholtz P."/>
            <person name="Kessler A.J."/>
            <person name="Shelley G."/>
            <person name="Waite D.W."/>
            <person name="Cook P.L."/>
            <person name="Greening C."/>
        </authorList>
    </citation>
    <scope>NUCLEOTIDE SEQUENCE [LARGE SCALE GENOMIC DNA]</scope>
    <source>
        <strain evidence="2">SS_bin_28</strain>
    </source>
</reference>
<dbReference type="AlphaFoldDB" id="A0A7Y2E6N0"/>
<dbReference type="SUPFAM" id="SSF51695">
    <property type="entry name" value="PLC-like phosphodiesterases"/>
    <property type="match status" value="1"/>
</dbReference>
<organism evidence="2 3">
    <name type="scientific">Eiseniibacteriota bacterium</name>
    <dbReference type="NCBI Taxonomy" id="2212470"/>
    <lineage>
        <taxon>Bacteria</taxon>
        <taxon>Candidatus Eiseniibacteriota</taxon>
    </lineage>
</organism>
<proteinExistence type="predicted"/>
<dbReference type="PROSITE" id="PS51704">
    <property type="entry name" value="GP_PDE"/>
    <property type="match status" value="1"/>
</dbReference>
<dbReference type="Pfam" id="PF03009">
    <property type="entry name" value="GDPD"/>
    <property type="match status" value="1"/>
</dbReference>
<evidence type="ECO:0000313" key="2">
    <source>
        <dbReference type="EMBL" id="NNF06146.1"/>
    </source>
</evidence>
<dbReference type="CDD" id="cd08556">
    <property type="entry name" value="GDPD"/>
    <property type="match status" value="1"/>
</dbReference>
<dbReference type="EMBL" id="JABDJR010000198">
    <property type="protein sequence ID" value="NNF06146.1"/>
    <property type="molecule type" value="Genomic_DNA"/>
</dbReference>
<comment type="caution">
    <text evidence="2">The sequence shown here is derived from an EMBL/GenBank/DDBJ whole genome shotgun (WGS) entry which is preliminary data.</text>
</comment>
<dbReference type="PANTHER" id="PTHR46211">
    <property type="entry name" value="GLYCEROPHOSPHORYL DIESTER PHOSPHODIESTERASE"/>
    <property type="match status" value="1"/>
</dbReference>
<evidence type="ECO:0000313" key="3">
    <source>
        <dbReference type="Proteomes" id="UP000547674"/>
    </source>
</evidence>
<gene>
    <name evidence="2" type="ORF">HKN21_05245</name>
</gene>
<dbReference type="PANTHER" id="PTHR46211:SF14">
    <property type="entry name" value="GLYCEROPHOSPHODIESTER PHOSPHODIESTERASE"/>
    <property type="match status" value="1"/>
</dbReference>
<dbReference type="Gene3D" id="3.20.20.190">
    <property type="entry name" value="Phosphatidylinositol (PI) phosphodiesterase"/>
    <property type="match status" value="1"/>
</dbReference>
<feature type="domain" description="GP-PDE" evidence="1">
    <location>
        <begin position="13"/>
        <end position="246"/>
    </location>
</feature>
<dbReference type="InterPro" id="IPR030395">
    <property type="entry name" value="GP_PDE_dom"/>
</dbReference>
<sequence>MSDILSWIRLEGPFLLGHRGFPSQAQENTAFSFEAALESGCDGVELDARMTADGVAVVHHDAEATSGDETIVIEEQHWERLQAMSFEGEVSAYRIPRLGQVLQDLSGRCLINVEIKPTSAANRERLVRATYRETDKVRPRESVLVSSFDPEILQIMKKTDPSVLVGFLFSELKALNQLENEVIMDQLTSIHPQHELIDKKLMRRATERGLFVHAWTVDDEARAEELVKLGVTGIISNNSEMMLPYPE</sequence>
<dbReference type="Proteomes" id="UP000547674">
    <property type="component" value="Unassembled WGS sequence"/>
</dbReference>
<protein>
    <submittedName>
        <fullName evidence="2">Glycerophosphodiester phosphodiesterase</fullName>
    </submittedName>
</protein>
<dbReference type="GO" id="GO:0008081">
    <property type="term" value="F:phosphoric diester hydrolase activity"/>
    <property type="evidence" value="ECO:0007669"/>
    <property type="project" value="InterPro"/>
</dbReference>
<dbReference type="GO" id="GO:0006629">
    <property type="term" value="P:lipid metabolic process"/>
    <property type="evidence" value="ECO:0007669"/>
    <property type="project" value="InterPro"/>
</dbReference>
<dbReference type="InterPro" id="IPR017946">
    <property type="entry name" value="PLC-like_Pdiesterase_TIM-brl"/>
</dbReference>
<dbReference type="PROSITE" id="PS50007">
    <property type="entry name" value="PIPLC_X_DOMAIN"/>
    <property type="match status" value="1"/>
</dbReference>